<evidence type="ECO:0000256" key="3">
    <source>
        <dbReference type="ARBA" id="ARBA00022692"/>
    </source>
</evidence>
<keyword evidence="9" id="KW-1185">Reference proteome</keyword>
<dbReference type="AlphaFoldDB" id="A0A2A2K4G6"/>
<dbReference type="GO" id="GO:0016020">
    <property type="term" value="C:membrane"/>
    <property type="evidence" value="ECO:0007669"/>
    <property type="project" value="UniProtKB-SubCell"/>
</dbReference>
<keyword evidence="5" id="KW-1133">Transmembrane helix</keyword>
<evidence type="ECO:0000256" key="7">
    <source>
        <dbReference type="SAM" id="MobiDB-lite"/>
    </source>
</evidence>
<comment type="similarity">
    <text evidence="2">Belongs to the TrbG/VirB9 family.</text>
</comment>
<dbReference type="InterPro" id="IPR042217">
    <property type="entry name" value="T4SS_VirB10/TrbI"/>
</dbReference>
<feature type="region of interest" description="Disordered" evidence="7">
    <location>
        <begin position="1"/>
        <end position="26"/>
    </location>
</feature>
<dbReference type="NCBIfam" id="TIGR02775">
    <property type="entry name" value="TrbG_Ti"/>
    <property type="match status" value="1"/>
</dbReference>
<dbReference type="InterPro" id="IPR014142">
    <property type="entry name" value="TrbG_Ti"/>
</dbReference>
<organism evidence="8 9">
    <name type="scientific">Diploscapter pachys</name>
    <dbReference type="NCBI Taxonomy" id="2018661"/>
    <lineage>
        <taxon>Eukaryota</taxon>
        <taxon>Metazoa</taxon>
        <taxon>Ecdysozoa</taxon>
        <taxon>Nematoda</taxon>
        <taxon>Chromadorea</taxon>
        <taxon>Rhabditida</taxon>
        <taxon>Rhabditina</taxon>
        <taxon>Rhabditomorpha</taxon>
        <taxon>Rhabditoidea</taxon>
        <taxon>Rhabditidae</taxon>
        <taxon>Diploscapter</taxon>
    </lineage>
</organism>
<gene>
    <name evidence="8" type="ORF">WR25_22248</name>
</gene>
<dbReference type="InterPro" id="IPR018733">
    <property type="entry name" value="DUF2274"/>
</dbReference>
<dbReference type="InterPro" id="IPR010258">
    <property type="entry name" value="Conjugal_tfr_TrbG/VirB9/CagX"/>
</dbReference>
<evidence type="ECO:0000256" key="5">
    <source>
        <dbReference type="ARBA" id="ARBA00022989"/>
    </source>
</evidence>
<dbReference type="CDD" id="cd16429">
    <property type="entry name" value="VirB10"/>
    <property type="match status" value="1"/>
</dbReference>
<keyword evidence="3" id="KW-0812">Transmembrane</keyword>
<comment type="subcellular location">
    <subcellularLocation>
        <location evidence="1">Membrane</location>
        <topology evidence="1">Single-pass membrane protein</topology>
    </subcellularLocation>
</comment>
<dbReference type="STRING" id="2018661.A0A2A2K4G6"/>
<dbReference type="Gene3D" id="2.40.128.260">
    <property type="entry name" value="Type IV secretion system, VirB10/TraB/TrbI"/>
    <property type="match status" value="1"/>
</dbReference>
<dbReference type="Gene3D" id="2.60.40.2500">
    <property type="match status" value="1"/>
</dbReference>
<dbReference type="EMBL" id="LIAE01009689">
    <property type="protein sequence ID" value="PAV68770.1"/>
    <property type="molecule type" value="Genomic_DNA"/>
</dbReference>
<dbReference type="OrthoDB" id="6411113at2759"/>
<dbReference type="InterPro" id="IPR005498">
    <property type="entry name" value="T4SS_VirB10/TraB/TrbI"/>
</dbReference>
<evidence type="ECO:0000313" key="8">
    <source>
        <dbReference type="EMBL" id="PAV68770.1"/>
    </source>
</evidence>
<evidence type="ECO:0000256" key="6">
    <source>
        <dbReference type="ARBA" id="ARBA00023136"/>
    </source>
</evidence>
<feature type="compositionally biased region" description="Basic and acidic residues" evidence="7">
    <location>
        <begin position="12"/>
        <end position="26"/>
    </location>
</feature>
<dbReference type="CDD" id="cd06911">
    <property type="entry name" value="VirB9_CagX_TrbG"/>
    <property type="match status" value="1"/>
</dbReference>
<evidence type="ECO:0000256" key="4">
    <source>
        <dbReference type="ARBA" id="ARBA00022729"/>
    </source>
</evidence>
<reference evidence="8 9" key="1">
    <citation type="journal article" date="2017" name="Curr. Biol.">
        <title>Genome architecture and evolution of a unichromosomal asexual nematode.</title>
        <authorList>
            <person name="Fradin H."/>
            <person name="Zegar C."/>
            <person name="Gutwein M."/>
            <person name="Lucas J."/>
            <person name="Kovtun M."/>
            <person name="Corcoran D."/>
            <person name="Baugh L.R."/>
            <person name="Kiontke K."/>
            <person name="Gunsalus K."/>
            <person name="Fitch D.H."/>
            <person name="Piano F."/>
        </authorList>
    </citation>
    <scope>NUCLEOTIDE SEQUENCE [LARGE SCALE GENOMIC DNA]</scope>
    <source>
        <strain evidence="8">PF1309</strain>
    </source>
</reference>
<evidence type="ECO:0000256" key="2">
    <source>
        <dbReference type="ARBA" id="ARBA00006135"/>
    </source>
</evidence>
<name>A0A2A2K4G6_9BILA</name>
<keyword evidence="6" id="KW-0472">Membrane</keyword>
<dbReference type="InterPro" id="IPR038161">
    <property type="entry name" value="VirB9/CagX/TrbG_C_sf"/>
</dbReference>
<proteinExistence type="inferred from homology"/>
<evidence type="ECO:0000256" key="1">
    <source>
        <dbReference type="ARBA" id="ARBA00004167"/>
    </source>
</evidence>
<dbReference type="Pfam" id="PF03524">
    <property type="entry name" value="CagX"/>
    <property type="match status" value="1"/>
</dbReference>
<sequence length="741" mass="78192">MPAQLKPLPEAEDAKPAPEPADEKVRVSRANAEARVAPTREGYVNAIQVWPFTDGALYQVYAAVGRVTVISLQPGEELVTVAAGDTVRWIVGDTSSGSGTDLRVNVLVKPIRSGLKTNLVITTNRRTYLLELASTEKTWMASASWEYPRDRMLALQRQAQAASAAAPVDSGLSLENLRFRYAVSGSNPPWKPLRAFDDGQKVYIQFPAGIAQGELPPLFVIGLEGDGQLVNYRFRSPYYIVDRLFGAAELRLGGDKGDVDDTPDLATPQAGKVAPEAVALRAQPRPVTRLNRRTLAILVGGLSVAVLGATIWSLQPQRRGTGEQTELYNVDRVSKSEGLDGLPSDYSKLPPKVPELGPPLPGDLGPAIVNSQQSAVAAYAAPGHDPNDALRKEAEAAAASSVFFRSGGQGQAAATATVAPPGVPGAANTLAAFDPLAAGPASAAPQPADPTAVQNRQDQKEAFLKGGSMETRNSGNLKMPASPYQVMAGTVIAGALVTGIKSDLPGDVIATVTEPVYDSATGKFLLIPQGSRILGKYNSQVSYGQSRVQVVWNRVILPDTSSLTLDNLVGTDPAGYAGLEDDVDWHWNRIVAGAVLTTLLGVGAELAAPENRQDGNRIVIAGRDSAQDSINQAGPAGSRHREPGSGAAAVPAAVLQPGSFPMNTKKLRLGPLPKTESVKLTFACPASLKADLDRYAALHAQAYGEAVDAEKLIPHMLEAFMAGDRGFRKGTTTRSVPSKPT</sequence>
<dbReference type="Pfam" id="PF10038">
    <property type="entry name" value="DUF2274"/>
    <property type="match status" value="1"/>
</dbReference>
<dbReference type="Proteomes" id="UP000218231">
    <property type="component" value="Unassembled WGS sequence"/>
</dbReference>
<keyword evidence="4" id="KW-0732">Signal</keyword>
<dbReference type="Pfam" id="PF03743">
    <property type="entry name" value="TrbI"/>
    <property type="match status" value="1"/>
</dbReference>
<protein>
    <submittedName>
        <fullName evidence="8">Uncharacterized protein</fullName>
    </submittedName>
</protein>
<accession>A0A2A2K4G6</accession>
<evidence type="ECO:0000313" key="9">
    <source>
        <dbReference type="Proteomes" id="UP000218231"/>
    </source>
</evidence>
<comment type="caution">
    <text evidence="8">The sequence shown here is derived from an EMBL/GenBank/DDBJ whole genome shotgun (WGS) entry which is preliminary data.</text>
</comment>
<dbReference type="InterPro" id="IPR033645">
    <property type="entry name" value="VirB9/CagX/TrbG_C"/>
</dbReference>